<feature type="transmembrane region" description="Helical" evidence="6">
    <location>
        <begin position="193"/>
        <end position="212"/>
    </location>
</feature>
<feature type="transmembrane region" description="Helical" evidence="6">
    <location>
        <begin position="166"/>
        <end position="186"/>
    </location>
</feature>
<dbReference type="GO" id="GO:0043190">
    <property type="term" value="C:ATP-binding cassette (ABC) transporter complex"/>
    <property type="evidence" value="ECO:0007669"/>
    <property type="project" value="InterPro"/>
</dbReference>
<comment type="caution">
    <text evidence="8">The sequence shown here is derived from an EMBL/GenBank/DDBJ whole genome shotgun (WGS) entry which is preliminary data.</text>
</comment>
<dbReference type="GO" id="GO:0046677">
    <property type="term" value="P:response to antibiotic"/>
    <property type="evidence" value="ECO:0007669"/>
    <property type="project" value="UniProtKB-KW"/>
</dbReference>
<sequence>MGSVSSQAGPAVLELAPAGGAAPAAQRVAAQSRFEVGVLLRNGEQVLVSLVLPALALLVLARTPVGAAVVPASLGGLPRIDVVTPGVLGLAVLSTAFTGQAIALGFDRRYGVLRLLATTPLGRSGLLLGRLVAVLVVEALQVVVLSALALALGWRPLAAGGAAVPLLLLTLLLGTAAFAALALLLAGTLRAEAVLAVANLAWVLLAGAGLLVPREAAGAAAPLLAVLPSSALGDAVRAATLDGTLALGPCAVLLAWAAGAAALVVRTFKWS</sequence>
<feature type="transmembrane region" description="Helical" evidence="6">
    <location>
        <begin position="82"/>
        <end position="106"/>
    </location>
</feature>
<dbReference type="EMBL" id="QGDQ01000022">
    <property type="protein sequence ID" value="PWJ50662.1"/>
    <property type="molecule type" value="Genomic_DNA"/>
</dbReference>
<accession>A0A315ZZH9</accession>
<keyword evidence="3 6" id="KW-1133">Transmembrane helix</keyword>
<feature type="domain" description="ABC-2 type transporter transmembrane" evidence="7">
    <location>
        <begin position="40"/>
        <end position="211"/>
    </location>
</feature>
<feature type="transmembrane region" description="Helical" evidence="6">
    <location>
        <begin position="127"/>
        <end position="154"/>
    </location>
</feature>
<evidence type="ECO:0000256" key="5">
    <source>
        <dbReference type="ARBA" id="ARBA00023251"/>
    </source>
</evidence>
<dbReference type="AlphaFoldDB" id="A0A315ZZH9"/>
<evidence type="ECO:0000256" key="4">
    <source>
        <dbReference type="ARBA" id="ARBA00023136"/>
    </source>
</evidence>
<keyword evidence="2 6" id="KW-0812">Transmembrane</keyword>
<evidence type="ECO:0000256" key="3">
    <source>
        <dbReference type="ARBA" id="ARBA00022989"/>
    </source>
</evidence>
<evidence type="ECO:0000256" key="6">
    <source>
        <dbReference type="SAM" id="Phobius"/>
    </source>
</evidence>
<evidence type="ECO:0000256" key="2">
    <source>
        <dbReference type="ARBA" id="ARBA00022692"/>
    </source>
</evidence>
<dbReference type="PANTHER" id="PTHR43229">
    <property type="entry name" value="NODULATION PROTEIN J"/>
    <property type="match status" value="1"/>
</dbReference>
<keyword evidence="5" id="KW-0046">Antibiotic resistance</keyword>
<protein>
    <submittedName>
        <fullName evidence="8">ABC-2 type transport system permease protein</fullName>
    </submittedName>
</protein>
<gene>
    <name evidence="8" type="ORF">BXY45_12237</name>
</gene>
<organism evidence="8 9">
    <name type="scientific">Quadrisphaera granulorum</name>
    <dbReference type="NCBI Taxonomy" id="317664"/>
    <lineage>
        <taxon>Bacteria</taxon>
        <taxon>Bacillati</taxon>
        <taxon>Actinomycetota</taxon>
        <taxon>Actinomycetes</taxon>
        <taxon>Kineosporiales</taxon>
        <taxon>Kineosporiaceae</taxon>
        <taxon>Quadrisphaera</taxon>
    </lineage>
</organism>
<evidence type="ECO:0000313" key="9">
    <source>
        <dbReference type="Proteomes" id="UP000245469"/>
    </source>
</evidence>
<dbReference type="InterPro" id="IPR051784">
    <property type="entry name" value="Nod_factor_ABC_transporter"/>
</dbReference>
<feature type="transmembrane region" description="Helical" evidence="6">
    <location>
        <begin position="46"/>
        <end position="70"/>
    </location>
</feature>
<comment type="subcellular location">
    <subcellularLocation>
        <location evidence="1">Membrane</location>
        <topology evidence="1">Multi-pass membrane protein</topology>
    </subcellularLocation>
</comment>
<name>A0A315ZZH9_9ACTN</name>
<keyword evidence="4 6" id="KW-0472">Membrane</keyword>
<dbReference type="Proteomes" id="UP000245469">
    <property type="component" value="Unassembled WGS sequence"/>
</dbReference>
<proteinExistence type="predicted"/>
<reference evidence="8 9" key="1">
    <citation type="submission" date="2018-03" db="EMBL/GenBank/DDBJ databases">
        <title>Genomic Encyclopedia of Archaeal and Bacterial Type Strains, Phase II (KMG-II): from individual species to whole genera.</title>
        <authorList>
            <person name="Goeker M."/>
        </authorList>
    </citation>
    <scope>NUCLEOTIDE SEQUENCE [LARGE SCALE GENOMIC DNA]</scope>
    <source>
        <strain evidence="8 9">DSM 44889</strain>
    </source>
</reference>
<evidence type="ECO:0000259" key="7">
    <source>
        <dbReference type="Pfam" id="PF01061"/>
    </source>
</evidence>
<evidence type="ECO:0000256" key="1">
    <source>
        <dbReference type="ARBA" id="ARBA00004141"/>
    </source>
</evidence>
<dbReference type="PIRSF" id="PIRSF006648">
    <property type="entry name" value="DrrB"/>
    <property type="match status" value="1"/>
</dbReference>
<dbReference type="InterPro" id="IPR000412">
    <property type="entry name" value="ABC_2_transport"/>
</dbReference>
<dbReference type="InterPro" id="IPR013525">
    <property type="entry name" value="ABC2_TM"/>
</dbReference>
<feature type="transmembrane region" description="Helical" evidence="6">
    <location>
        <begin position="246"/>
        <end position="265"/>
    </location>
</feature>
<dbReference type="GO" id="GO:0140359">
    <property type="term" value="F:ABC-type transporter activity"/>
    <property type="evidence" value="ECO:0007669"/>
    <property type="project" value="InterPro"/>
</dbReference>
<keyword evidence="9" id="KW-1185">Reference proteome</keyword>
<dbReference type="OrthoDB" id="160207at2"/>
<evidence type="ECO:0000313" key="8">
    <source>
        <dbReference type="EMBL" id="PWJ50662.1"/>
    </source>
</evidence>
<dbReference type="Pfam" id="PF01061">
    <property type="entry name" value="ABC2_membrane"/>
    <property type="match status" value="1"/>
</dbReference>
<dbReference type="PANTHER" id="PTHR43229:SF2">
    <property type="entry name" value="NODULATION PROTEIN J"/>
    <property type="match status" value="1"/>
</dbReference>